<dbReference type="GO" id="GO:0000398">
    <property type="term" value="P:mRNA splicing, via spliceosome"/>
    <property type="evidence" value="ECO:0007669"/>
    <property type="project" value="TreeGrafter"/>
</dbReference>
<feature type="compositionally biased region" description="Basic and acidic residues" evidence="3">
    <location>
        <begin position="244"/>
        <end position="258"/>
    </location>
</feature>
<evidence type="ECO:0000313" key="4">
    <source>
        <dbReference type="EMBL" id="KAL0270918.1"/>
    </source>
</evidence>
<accession>A0AAW2HNA1</accession>
<evidence type="ECO:0000256" key="2">
    <source>
        <dbReference type="SAM" id="Coils"/>
    </source>
</evidence>
<feature type="region of interest" description="Disordered" evidence="3">
    <location>
        <begin position="326"/>
        <end position="357"/>
    </location>
</feature>
<dbReference type="InterPro" id="IPR040194">
    <property type="entry name" value="Cwf19-like"/>
</dbReference>
<feature type="compositionally biased region" description="Basic residues" evidence="3">
    <location>
        <begin position="1"/>
        <end position="31"/>
    </location>
</feature>
<protein>
    <recommendedName>
        <fullName evidence="5">CWF19-like protein 2</fullName>
    </recommendedName>
</protein>
<evidence type="ECO:0000256" key="3">
    <source>
        <dbReference type="SAM" id="MobiDB-lite"/>
    </source>
</evidence>
<feature type="region of interest" description="Disordered" evidence="3">
    <location>
        <begin position="171"/>
        <end position="264"/>
    </location>
</feature>
<feature type="region of interest" description="Disordered" evidence="3">
    <location>
        <begin position="1"/>
        <end position="132"/>
    </location>
</feature>
<feature type="compositionally biased region" description="Basic and acidic residues" evidence="3">
    <location>
        <begin position="198"/>
        <end position="208"/>
    </location>
</feature>
<evidence type="ECO:0000256" key="1">
    <source>
        <dbReference type="ARBA" id="ARBA00006795"/>
    </source>
</evidence>
<organism evidence="4">
    <name type="scientific">Menopon gallinae</name>
    <name type="common">poultry shaft louse</name>
    <dbReference type="NCBI Taxonomy" id="328185"/>
    <lineage>
        <taxon>Eukaryota</taxon>
        <taxon>Metazoa</taxon>
        <taxon>Ecdysozoa</taxon>
        <taxon>Arthropoda</taxon>
        <taxon>Hexapoda</taxon>
        <taxon>Insecta</taxon>
        <taxon>Pterygota</taxon>
        <taxon>Neoptera</taxon>
        <taxon>Paraneoptera</taxon>
        <taxon>Psocodea</taxon>
        <taxon>Troctomorpha</taxon>
        <taxon>Phthiraptera</taxon>
        <taxon>Amblycera</taxon>
        <taxon>Menoponidae</taxon>
        <taxon>Menopon</taxon>
    </lineage>
</organism>
<dbReference type="EMBL" id="JARGDH010000004">
    <property type="protein sequence ID" value="KAL0270919.1"/>
    <property type="molecule type" value="Genomic_DNA"/>
</dbReference>
<gene>
    <name evidence="4" type="ORF">PYX00_008189</name>
</gene>
<comment type="caution">
    <text evidence="4">The sequence shown here is derived from an EMBL/GenBank/DDBJ whole genome shotgun (WGS) entry which is preliminary data.</text>
</comment>
<keyword evidence="2" id="KW-0175">Coiled coil</keyword>
<evidence type="ECO:0008006" key="5">
    <source>
        <dbReference type="Google" id="ProtNLM"/>
    </source>
</evidence>
<feature type="compositionally biased region" description="Basic and acidic residues" evidence="3">
    <location>
        <begin position="47"/>
        <end position="68"/>
    </location>
</feature>
<comment type="similarity">
    <text evidence="1">Belongs to the CWF19 family.</text>
</comment>
<dbReference type="PANTHER" id="PTHR12072">
    <property type="entry name" value="CWF19, CELL CYCLE CONTROL PROTEIN"/>
    <property type="match status" value="1"/>
</dbReference>
<dbReference type="AlphaFoldDB" id="A0AAW2HNA1"/>
<dbReference type="GO" id="GO:0071014">
    <property type="term" value="C:post-mRNA release spliceosomal complex"/>
    <property type="evidence" value="ECO:0007669"/>
    <property type="project" value="TreeGrafter"/>
</dbReference>
<sequence length="401" mass="45697">MGKKDSKHKKKSHKKKHKKEKKRHKEKKSKHYSSDSSDSSSDSSSYKSDKERKPEQKASVERLSHAQDESEWNDLFSDRHATVKQRNVEKKDRDILDKPGQSARELNPYWKDGGNGLPPTREESLSQGGKNNDVKYLKNLLKKATEIAESTGESVAKIVYEEWGPLDKLKQIIEESEKPQDDNPRRGMFQRPSSPSDLGHKSADERRMGFMKPGDISKYDFTNTYKRNWRKKDGAPVEEGVETESSKSKETTEEKSESNRILTPDELNALAAKAMKAEIMGNKELCEKLRKEIEVAKKNREAASAGGSSKGEGKREEVVVLTKTNSKGFSRPCDSSEFSAAEGGRKRRRGETHKGNERVRYFLDDDKYNIKTMFEKEKFSTPGQSDEMFLKMAKKGENAFD</sequence>
<proteinExistence type="inferred from homology"/>
<feature type="compositionally biased region" description="Basic and acidic residues" evidence="3">
    <location>
        <begin position="76"/>
        <end position="97"/>
    </location>
</feature>
<name>A0AAW2HNA1_9NEOP</name>
<feature type="compositionally biased region" description="Low complexity" evidence="3">
    <location>
        <begin position="34"/>
        <end position="46"/>
    </location>
</feature>
<feature type="coiled-coil region" evidence="2">
    <location>
        <begin position="272"/>
        <end position="306"/>
    </location>
</feature>
<feature type="compositionally biased region" description="Basic and acidic residues" evidence="3">
    <location>
        <begin position="171"/>
        <end position="185"/>
    </location>
</feature>
<reference evidence="4" key="1">
    <citation type="journal article" date="2024" name="Gigascience">
        <title>Chromosome-level genome of the poultry shaft louse Menopon gallinae provides insight into the host-switching and adaptive evolution of parasitic lice.</title>
        <authorList>
            <person name="Xu Y."/>
            <person name="Ma L."/>
            <person name="Liu S."/>
            <person name="Liang Y."/>
            <person name="Liu Q."/>
            <person name="He Z."/>
            <person name="Tian L."/>
            <person name="Duan Y."/>
            <person name="Cai W."/>
            <person name="Li H."/>
            <person name="Song F."/>
        </authorList>
    </citation>
    <scope>NUCLEOTIDE SEQUENCE</scope>
    <source>
        <strain evidence="4">Cailab_2023a</strain>
    </source>
</reference>
<dbReference type="PANTHER" id="PTHR12072:SF5">
    <property type="entry name" value="CWF19-LIKE PROTEIN 2"/>
    <property type="match status" value="1"/>
</dbReference>
<dbReference type="EMBL" id="JARGDH010000004">
    <property type="protein sequence ID" value="KAL0270918.1"/>
    <property type="molecule type" value="Genomic_DNA"/>
</dbReference>